<dbReference type="EMBL" id="CP024899">
    <property type="protein sequence ID" value="ATX66159.1"/>
    <property type="molecule type" value="Genomic_DNA"/>
</dbReference>
<dbReference type="PANTHER" id="PTHR31876:SF26">
    <property type="entry name" value="PROTEIN LIKE COV 2"/>
    <property type="match status" value="1"/>
</dbReference>
<evidence type="ECO:0000313" key="3">
    <source>
        <dbReference type="EMBL" id="ATX66159.1"/>
    </source>
</evidence>
<gene>
    <name evidence="3" type="ORF">BG454_10295</name>
</gene>
<proteinExistence type="predicted"/>
<keyword evidence="4" id="KW-1185">Reference proteome</keyword>
<dbReference type="KEGG" id="rbg:BG454_10295"/>
<dbReference type="AlphaFoldDB" id="A0A2K8K9N7"/>
<dbReference type="Pfam" id="PF04367">
    <property type="entry name" value="DUF502"/>
    <property type="match status" value="1"/>
</dbReference>
<feature type="region of interest" description="Disordered" evidence="1">
    <location>
        <begin position="213"/>
        <end position="236"/>
    </location>
</feature>
<feature type="compositionally biased region" description="Polar residues" evidence="1">
    <location>
        <begin position="223"/>
        <end position="236"/>
    </location>
</feature>
<evidence type="ECO:0000256" key="1">
    <source>
        <dbReference type="SAM" id="MobiDB-lite"/>
    </source>
</evidence>
<feature type="transmembrane region" description="Helical" evidence="2">
    <location>
        <begin position="20"/>
        <end position="42"/>
    </location>
</feature>
<dbReference type="InterPro" id="IPR007462">
    <property type="entry name" value="COV1-like"/>
</dbReference>
<evidence type="ECO:0000256" key="2">
    <source>
        <dbReference type="SAM" id="Phobius"/>
    </source>
</evidence>
<accession>A0A2K8K9N7</accession>
<dbReference type="PANTHER" id="PTHR31876">
    <property type="entry name" value="COV-LIKE PROTEIN 1"/>
    <property type="match status" value="1"/>
</dbReference>
<organism evidence="3 4">
    <name type="scientific">Roseinatronobacter bogoriensis subsp. barguzinensis</name>
    <dbReference type="NCBI Taxonomy" id="441209"/>
    <lineage>
        <taxon>Bacteria</taxon>
        <taxon>Pseudomonadati</taxon>
        <taxon>Pseudomonadota</taxon>
        <taxon>Alphaproteobacteria</taxon>
        <taxon>Rhodobacterales</taxon>
        <taxon>Paracoccaceae</taxon>
        <taxon>Roseinatronobacter</taxon>
    </lineage>
</organism>
<name>A0A2K8K9N7_9RHOB</name>
<protein>
    <submittedName>
        <fullName evidence="3">DUF502 domain-containing protein</fullName>
    </submittedName>
</protein>
<keyword evidence="2" id="KW-0472">Membrane</keyword>
<dbReference type="RefSeq" id="WP_071480680.1">
    <property type="nucleotide sequence ID" value="NZ_CP024899.1"/>
</dbReference>
<dbReference type="STRING" id="441209.GCA_001870665_01836"/>
<sequence length="236" mass="25751">MSPEHGKRGLIASLRGNFLAGLAVIAPGVLTIWLVWNVITWIDGLILPLIPRRFHPEALTGLDIPGVGVVIFVIFTLVMGYFTKGLIGRTLVSWGERIVEAMPVIRSIYNAVKQIADTILSRQAPTFDRACLVQYPRPGIWAMAFISTTTRGEIGNYLAENGEMVSIFLPTTPNPTSGFLLFVPRADVIELDMSIEDAAKLVISAGLVYPEPRKPGSHATAGRTRTQKISQTSLPD</sequence>
<feature type="transmembrane region" description="Helical" evidence="2">
    <location>
        <begin position="62"/>
        <end position="82"/>
    </location>
</feature>
<reference evidence="3 4" key="1">
    <citation type="submission" date="2017-11" db="EMBL/GenBank/DDBJ databases">
        <title>Revised Sequence and Annotation of the Rhodobaca barguzinensis strain alga05 Genome.</title>
        <authorList>
            <person name="Kopejtka K."/>
            <person name="Tomasch J.M."/>
            <person name="Bunk B."/>
            <person name="Koblizek M."/>
        </authorList>
    </citation>
    <scope>NUCLEOTIDE SEQUENCE [LARGE SCALE GENOMIC DNA]</scope>
    <source>
        <strain evidence="4">alga05</strain>
    </source>
</reference>
<keyword evidence="2" id="KW-0812">Transmembrane</keyword>
<dbReference type="OrthoDB" id="9780267at2"/>
<dbReference type="Proteomes" id="UP000228948">
    <property type="component" value="Chromosome"/>
</dbReference>
<keyword evidence="2" id="KW-1133">Transmembrane helix</keyword>
<evidence type="ECO:0000313" key="4">
    <source>
        <dbReference type="Proteomes" id="UP000228948"/>
    </source>
</evidence>